<dbReference type="Proteomes" id="UP000005113">
    <property type="component" value="Unassembled WGS sequence"/>
</dbReference>
<gene>
    <name evidence="1" type="ORF">SapgrDRAFT_1529</name>
</gene>
<dbReference type="HOGENOM" id="CLU_3375924_0_0_10"/>
<name>J0P6W8_9BACT</name>
<organism evidence="1 2">
    <name type="scientific">Saprospira grandis DSM 2844</name>
    <dbReference type="NCBI Taxonomy" id="694433"/>
    <lineage>
        <taxon>Bacteria</taxon>
        <taxon>Pseudomonadati</taxon>
        <taxon>Bacteroidota</taxon>
        <taxon>Saprospiria</taxon>
        <taxon>Saprospirales</taxon>
        <taxon>Saprospiraceae</taxon>
        <taxon>Saprospira</taxon>
    </lineage>
</organism>
<sequence length="34" mass="4010">MAVFHLEQFESVEKRGTYPQFIVDNLGFFVDNCQ</sequence>
<dbReference type="EMBL" id="JH719942">
    <property type="protein sequence ID" value="EJF53242.1"/>
    <property type="molecule type" value="Genomic_DNA"/>
</dbReference>
<dbReference type="AlphaFoldDB" id="J0P6W8"/>
<protein>
    <submittedName>
        <fullName evidence="1">Uncharacterized protein</fullName>
    </submittedName>
</protein>
<reference evidence="2" key="1">
    <citation type="journal article" date="2012" name="Stand. Genomic Sci.">
        <title>Permanent draft genome sequence of the gliding predator Saprospira grandis strain Sa g1 (= HR1).</title>
        <authorList>
            <person name="Mavromatis K."/>
            <person name="Chertkov O."/>
            <person name="Lapidus A."/>
            <person name="Nolan M."/>
            <person name="Lucas S."/>
            <person name="Tice H."/>
            <person name="Del Rio T.G."/>
            <person name="Cheng J.F."/>
            <person name="Han C."/>
            <person name="Tapia R."/>
            <person name="Bruce D."/>
            <person name="Goodwin L.A."/>
            <person name="Pitluck S."/>
            <person name="Huntemann M."/>
            <person name="Liolios K."/>
            <person name="Pagani I."/>
            <person name="Ivanova N."/>
            <person name="Mikhailova N."/>
            <person name="Pati A."/>
            <person name="Chen A."/>
            <person name="Palaniappan K."/>
            <person name="Land M."/>
            <person name="Brambilla E.M."/>
            <person name="Rohde M."/>
            <person name="Spring S."/>
            <person name="Goker M."/>
            <person name="Detter J.C."/>
            <person name="Bristow J."/>
            <person name="Eisen J.A."/>
            <person name="Markowitz V."/>
            <person name="Hugenholtz P."/>
            <person name="Kyrpides N.C."/>
            <person name="Klenk H.P."/>
            <person name="Woyke T."/>
        </authorList>
    </citation>
    <scope>NUCLEOTIDE SEQUENCE [LARGE SCALE GENOMIC DNA]</scope>
    <source>
        <strain evidence="2">DSM 2844</strain>
    </source>
</reference>
<evidence type="ECO:0000313" key="1">
    <source>
        <dbReference type="EMBL" id="EJF53242.1"/>
    </source>
</evidence>
<accession>J0P6W8</accession>
<evidence type="ECO:0000313" key="2">
    <source>
        <dbReference type="Proteomes" id="UP000005113"/>
    </source>
</evidence>
<proteinExistence type="predicted"/>